<dbReference type="PROSITE" id="PS00211">
    <property type="entry name" value="ABC_TRANSPORTER_1"/>
    <property type="match status" value="1"/>
</dbReference>
<dbReference type="FunFam" id="3.40.50.300:FF:000032">
    <property type="entry name" value="Export ABC transporter ATP-binding protein"/>
    <property type="match status" value="1"/>
</dbReference>
<evidence type="ECO:0000256" key="1">
    <source>
        <dbReference type="ARBA" id="ARBA00022448"/>
    </source>
</evidence>
<dbReference type="PANTHER" id="PTHR24220:SF86">
    <property type="entry name" value="ABC TRANSPORTER ABCH.1"/>
    <property type="match status" value="1"/>
</dbReference>
<dbReference type="EMBL" id="CP037968">
    <property type="protein sequence ID" value="QYZ78758.1"/>
    <property type="molecule type" value="Genomic_DNA"/>
</dbReference>
<accession>A0A8G1A152</accession>
<organism evidence="5 6">
    <name type="scientific">Methanofollis formosanus</name>
    <dbReference type="NCBI Taxonomy" id="299308"/>
    <lineage>
        <taxon>Archaea</taxon>
        <taxon>Methanobacteriati</taxon>
        <taxon>Methanobacteriota</taxon>
        <taxon>Stenosarchaea group</taxon>
        <taxon>Methanomicrobia</taxon>
        <taxon>Methanomicrobiales</taxon>
        <taxon>Methanomicrobiaceae</taxon>
        <taxon>Methanofollis</taxon>
    </lineage>
</organism>
<keyword evidence="1" id="KW-0813">Transport</keyword>
<dbReference type="InterPro" id="IPR027417">
    <property type="entry name" value="P-loop_NTPase"/>
</dbReference>
<gene>
    <name evidence="5" type="ORF">E2N92_04605</name>
</gene>
<proteinExistence type="predicted"/>
<dbReference type="SUPFAM" id="SSF52540">
    <property type="entry name" value="P-loop containing nucleoside triphosphate hydrolases"/>
    <property type="match status" value="1"/>
</dbReference>
<keyword evidence="2" id="KW-0547">Nucleotide-binding</keyword>
<dbReference type="Pfam" id="PF00005">
    <property type="entry name" value="ABC_tran"/>
    <property type="match status" value="1"/>
</dbReference>
<dbReference type="InterPro" id="IPR017911">
    <property type="entry name" value="MacB-like_ATP-bd"/>
</dbReference>
<dbReference type="GO" id="GO:0016887">
    <property type="term" value="F:ATP hydrolysis activity"/>
    <property type="evidence" value="ECO:0007669"/>
    <property type="project" value="InterPro"/>
</dbReference>
<dbReference type="PANTHER" id="PTHR24220">
    <property type="entry name" value="IMPORT ATP-BINDING PROTEIN"/>
    <property type="match status" value="1"/>
</dbReference>
<dbReference type="SMART" id="SM00382">
    <property type="entry name" value="AAA"/>
    <property type="match status" value="1"/>
</dbReference>
<dbReference type="InterPro" id="IPR003439">
    <property type="entry name" value="ABC_transporter-like_ATP-bd"/>
</dbReference>
<dbReference type="RefSeq" id="WP_220682521.1">
    <property type="nucleotide sequence ID" value="NZ_CP037968.1"/>
</dbReference>
<dbReference type="Proteomes" id="UP000826709">
    <property type="component" value="Chromosome"/>
</dbReference>
<dbReference type="GO" id="GO:0098796">
    <property type="term" value="C:membrane protein complex"/>
    <property type="evidence" value="ECO:0007669"/>
    <property type="project" value="UniProtKB-ARBA"/>
</dbReference>
<evidence type="ECO:0000313" key="6">
    <source>
        <dbReference type="Proteomes" id="UP000826709"/>
    </source>
</evidence>
<dbReference type="Gene3D" id="3.40.50.300">
    <property type="entry name" value="P-loop containing nucleotide triphosphate hydrolases"/>
    <property type="match status" value="1"/>
</dbReference>
<protein>
    <submittedName>
        <fullName evidence="5">ABC transporter ATP-binding protein</fullName>
    </submittedName>
</protein>
<dbReference type="AlphaFoldDB" id="A0A8G1A152"/>
<reference evidence="5" key="2">
    <citation type="submission" date="2019-03" db="EMBL/GenBank/DDBJ databases">
        <authorList>
            <person name="Chen S.-C."/>
            <person name="Wu S.-Y."/>
            <person name="Lai M.-C."/>
        </authorList>
    </citation>
    <scope>NUCLEOTIDE SEQUENCE</scope>
    <source>
        <strain evidence="5">ML15</strain>
    </source>
</reference>
<keyword evidence="3 5" id="KW-0067">ATP-binding</keyword>
<dbReference type="KEGG" id="mfk:E2N92_04605"/>
<evidence type="ECO:0000256" key="2">
    <source>
        <dbReference type="ARBA" id="ARBA00022741"/>
    </source>
</evidence>
<evidence type="ECO:0000259" key="4">
    <source>
        <dbReference type="PROSITE" id="PS50893"/>
    </source>
</evidence>
<dbReference type="OrthoDB" id="31298at2157"/>
<sequence>MGDEPVIRLVDVVKIYPRVAGDVRSLDGVSLSIDPGEFVAIMGPSGSGKSTLLNQVGCLDTPTEGDVVINGVNTRNLSDDALTDLRRDAIGFIFQKFNLIPVLTARENVEYPYIIKHKHAGGEGRALELLEKVGLDAELATHTPNELSGGQQQRVAIARALVNDPAILLCDEPTGNLDSKMGVQIMELLTDLNQAGKTVVMVTHDPGTAEYADRVVRLMDGRVVA</sequence>
<keyword evidence="6" id="KW-1185">Reference proteome</keyword>
<name>A0A8G1A152_9EURY</name>
<reference evidence="5" key="1">
    <citation type="journal article" date="2005" name="Int. J. Syst. Evol. Microbiol.">
        <title>Methanofollis formosanus sp. nov., isolated from a fish pond.</title>
        <authorList>
            <person name="Wu S.Y."/>
            <person name="Chen S.C."/>
            <person name="Lai M.C."/>
        </authorList>
    </citation>
    <scope>NUCLEOTIDE SEQUENCE</scope>
    <source>
        <strain evidence="5">ML15</strain>
    </source>
</reference>
<evidence type="ECO:0000313" key="5">
    <source>
        <dbReference type="EMBL" id="QYZ78758.1"/>
    </source>
</evidence>
<feature type="domain" description="ABC transporter" evidence="4">
    <location>
        <begin position="7"/>
        <end position="224"/>
    </location>
</feature>
<evidence type="ECO:0000256" key="3">
    <source>
        <dbReference type="ARBA" id="ARBA00022840"/>
    </source>
</evidence>
<dbReference type="InterPro" id="IPR017871">
    <property type="entry name" value="ABC_transporter-like_CS"/>
</dbReference>
<dbReference type="InterPro" id="IPR003593">
    <property type="entry name" value="AAA+_ATPase"/>
</dbReference>
<dbReference type="PROSITE" id="PS50893">
    <property type="entry name" value="ABC_TRANSPORTER_2"/>
    <property type="match status" value="1"/>
</dbReference>
<dbReference type="GO" id="GO:0005886">
    <property type="term" value="C:plasma membrane"/>
    <property type="evidence" value="ECO:0007669"/>
    <property type="project" value="TreeGrafter"/>
</dbReference>
<dbReference type="GO" id="GO:0022857">
    <property type="term" value="F:transmembrane transporter activity"/>
    <property type="evidence" value="ECO:0007669"/>
    <property type="project" value="TreeGrafter"/>
</dbReference>
<dbReference type="CDD" id="cd03255">
    <property type="entry name" value="ABC_MJ0796_LolCDE_FtsE"/>
    <property type="match status" value="1"/>
</dbReference>
<dbReference type="InterPro" id="IPR015854">
    <property type="entry name" value="ABC_transpr_LolD-like"/>
</dbReference>
<dbReference type="GO" id="GO:0005524">
    <property type="term" value="F:ATP binding"/>
    <property type="evidence" value="ECO:0007669"/>
    <property type="project" value="UniProtKB-KW"/>
</dbReference>